<feature type="transmembrane region" description="Helical" evidence="5">
    <location>
        <begin position="119"/>
        <end position="138"/>
    </location>
</feature>
<gene>
    <name evidence="7" type="ORF">Ccrd_006476</name>
</gene>
<dbReference type="STRING" id="59895.A0A103XIW6"/>
<dbReference type="OrthoDB" id="6418713at2759"/>
<accession>A0A103XIW6</accession>
<keyword evidence="3 5" id="KW-1133">Transmembrane helix</keyword>
<evidence type="ECO:0000256" key="5">
    <source>
        <dbReference type="SAM" id="Phobius"/>
    </source>
</evidence>
<feature type="transmembrane region" description="Helical" evidence="5">
    <location>
        <begin position="182"/>
        <end position="205"/>
    </location>
</feature>
<dbReference type="InterPro" id="IPR050186">
    <property type="entry name" value="TPT_transporter"/>
</dbReference>
<evidence type="ECO:0000256" key="2">
    <source>
        <dbReference type="ARBA" id="ARBA00022692"/>
    </source>
</evidence>
<dbReference type="Gramene" id="KVH91502">
    <property type="protein sequence ID" value="KVH91502"/>
    <property type="gene ID" value="Ccrd_006476"/>
</dbReference>
<dbReference type="AlphaFoldDB" id="A0A103XIW6"/>
<organism evidence="7 8">
    <name type="scientific">Cynara cardunculus var. scolymus</name>
    <name type="common">Globe artichoke</name>
    <name type="synonym">Cynara scolymus</name>
    <dbReference type="NCBI Taxonomy" id="59895"/>
    <lineage>
        <taxon>Eukaryota</taxon>
        <taxon>Viridiplantae</taxon>
        <taxon>Streptophyta</taxon>
        <taxon>Embryophyta</taxon>
        <taxon>Tracheophyta</taxon>
        <taxon>Spermatophyta</taxon>
        <taxon>Magnoliopsida</taxon>
        <taxon>eudicotyledons</taxon>
        <taxon>Gunneridae</taxon>
        <taxon>Pentapetalae</taxon>
        <taxon>asterids</taxon>
        <taxon>campanulids</taxon>
        <taxon>Asterales</taxon>
        <taxon>Asteraceae</taxon>
        <taxon>Carduoideae</taxon>
        <taxon>Cardueae</taxon>
        <taxon>Carduinae</taxon>
        <taxon>Cynara</taxon>
    </lineage>
</organism>
<feature type="transmembrane region" description="Helical" evidence="5">
    <location>
        <begin position="296"/>
        <end position="315"/>
    </location>
</feature>
<dbReference type="InterPro" id="IPR004853">
    <property type="entry name" value="Sugar_P_trans_dom"/>
</dbReference>
<keyword evidence="2 5" id="KW-0812">Transmembrane</keyword>
<keyword evidence="4 5" id="KW-0472">Membrane</keyword>
<dbReference type="InterPro" id="IPR037185">
    <property type="entry name" value="EmrE-like"/>
</dbReference>
<feature type="domain" description="Sugar phosphate transporter" evidence="6">
    <location>
        <begin position="119"/>
        <end position="409"/>
    </location>
</feature>
<evidence type="ECO:0000256" key="4">
    <source>
        <dbReference type="ARBA" id="ARBA00023136"/>
    </source>
</evidence>
<protein>
    <recommendedName>
        <fullName evidence="6">Sugar phosphate transporter domain-containing protein</fullName>
    </recommendedName>
</protein>
<comment type="subcellular location">
    <subcellularLocation>
        <location evidence="1">Membrane</location>
        <topology evidence="1">Multi-pass membrane protein</topology>
    </subcellularLocation>
</comment>
<evidence type="ECO:0000313" key="8">
    <source>
        <dbReference type="Proteomes" id="UP000243975"/>
    </source>
</evidence>
<dbReference type="SUPFAM" id="SSF103481">
    <property type="entry name" value="Multidrug resistance efflux transporter EmrE"/>
    <property type="match status" value="1"/>
</dbReference>
<keyword evidence="8" id="KW-1185">Reference proteome</keyword>
<dbReference type="Pfam" id="PF03151">
    <property type="entry name" value="TPT"/>
    <property type="match status" value="1"/>
</dbReference>
<sequence>MLLNLLPSSSVTFSKSHHKYPINNPSNLASKTSIPHRLTQSKLKVSILNQIHNHPFEHPSSTPTSQIYGVSKFLKTPFRFGSFGGKPTSQIVKSASESSETPQDLTPDGEIEKKSNKTLQLAIVFGFWYFQNIVFNIYNKKALNIFPYPWLLASFQLFVGSLWMLVLWGFKLQPCPKIDKSFIIALLGPALFHTIGHISACVSFSKVAVSFTHVIKSAEPVFSVVFSSALGTTYPLSVWLSILPIVMGCSLAAVTEVSFNLGGLWGALISNVGFVLRNIYSKKSLQNFKQVNGLNLYGWITILSFFYLFPVAIFVEGSQWVPGYYKAIETIGKPSTFYLWVMLSGVFYHLYNQSSYQALDDISPLTFSVGNTMKRVVVIISTVLVFRNPVRPLNGLGSAIAILGTFLYSQATSKKKAAVEKKED</sequence>
<feature type="transmembrane region" description="Helical" evidence="5">
    <location>
        <begin position="258"/>
        <end position="276"/>
    </location>
</feature>
<dbReference type="Proteomes" id="UP000243975">
    <property type="component" value="Unassembled WGS sequence"/>
</dbReference>
<reference evidence="7 8" key="1">
    <citation type="journal article" date="2016" name="Sci. Rep.">
        <title>The genome sequence of the outbreeding globe artichoke constructed de novo incorporating a phase-aware low-pass sequencing strategy of F1 progeny.</title>
        <authorList>
            <person name="Scaglione D."/>
            <person name="Reyes-Chin-Wo S."/>
            <person name="Acquadro A."/>
            <person name="Froenicke L."/>
            <person name="Portis E."/>
            <person name="Beitel C."/>
            <person name="Tirone M."/>
            <person name="Mauro R."/>
            <person name="Lo Monaco A."/>
            <person name="Mauromicale G."/>
            <person name="Faccioli P."/>
            <person name="Cattivelli L."/>
            <person name="Rieseberg L."/>
            <person name="Michelmore R."/>
            <person name="Lanteri S."/>
        </authorList>
    </citation>
    <scope>NUCLEOTIDE SEQUENCE [LARGE SCALE GENOMIC DNA]</scope>
    <source>
        <strain evidence="7">2C</strain>
    </source>
</reference>
<feature type="transmembrane region" description="Helical" evidence="5">
    <location>
        <begin position="335"/>
        <end position="351"/>
    </location>
</feature>
<feature type="transmembrane region" description="Helical" evidence="5">
    <location>
        <begin position="225"/>
        <end position="246"/>
    </location>
</feature>
<dbReference type="EMBL" id="LEKV01004935">
    <property type="protein sequence ID" value="KVH91502.1"/>
    <property type="molecule type" value="Genomic_DNA"/>
</dbReference>
<evidence type="ECO:0000313" key="7">
    <source>
        <dbReference type="EMBL" id="KVH91502.1"/>
    </source>
</evidence>
<evidence type="ECO:0000256" key="1">
    <source>
        <dbReference type="ARBA" id="ARBA00004141"/>
    </source>
</evidence>
<dbReference type="PANTHER" id="PTHR11132">
    <property type="entry name" value="SOLUTE CARRIER FAMILY 35"/>
    <property type="match status" value="1"/>
</dbReference>
<dbReference type="OMA" id="SYPLAVW"/>
<proteinExistence type="predicted"/>
<evidence type="ECO:0000256" key="3">
    <source>
        <dbReference type="ARBA" id="ARBA00022989"/>
    </source>
</evidence>
<feature type="transmembrane region" description="Helical" evidence="5">
    <location>
        <begin position="150"/>
        <end position="170"/>
    </location>
</feature>
<comment type="caution">
    <text evidence="7">The sequence shown here is derived from an EMBL/GenBank/DDBJ whole genome shotgun (WGS) entry which is preliminary data.</text>
</comment>
<dbReference type="GO" id="GO:0016020">
    <property type="term" value="C:membrane"/>
    <property type="evidence" value="ECO:0007669"/>
    <property type="project" value="UniProtKB-SubCell"/>
</dbReference>
<name>A0A103XIW6_CYNCS</name>
<evidence type="ECO:0000259" key="6">
    <source>
        <dbReference type="Pfam" id="PF03151"/>
    </source>
</evidence>